<protein>
    <recommendedName>
        <fullName evidence="3">RNase H type-1 domain-containing protein</fullName>
    </recommendedName>
</protein>
<keyword evidence="2" id="KW-1185">Reference proteome</keyword>
<gene>
    <name evidence="1" type="ORF">Cni_G05798</name>
</gene>
<reference evidence="1 2" key="1">
    <citation type="submission" date="2023-10" db="EMBL/GenBank/DDBJ databases">
        <title>Chromosome-scale genome assembly provides insights into flower coloration mechanisms of Canna indica.</title>
        <authorList>
            <person name="Li C."/>
        </authorList>
    </citation>
    <scope>NUCLEOTIDE SEQUENCE [LARGE SCALE GENOMIC DNA]</scope>
    <source>
        <tissue evidence="1">Flower</tissue>
    </source>
</reference>
<sequence length="302" mass="32940">MMGMFLLGESVDKKNVELVGVSIIENLKELHLGGNLNSGCHTSPVISSRGEGMVNVPIQILNQRVGPSNLIGNNNGGQFDALVNRVSPSLASIDLKGKTVMVANMDENLRKGSKGRGNTSLVLMPLAETTLLSGVLFGNFQLGPESNISLGRFSMKSYPLRIGNYAESPLVDGNSSKNNPGNTWVPPPMGYFKINTDGAYNENNNSYATSLICRDYTGKIMTANTANAVILSHGSVLICEAIAVKSTRYRRLSPKLPPSRLSRFFLCFKLFSSGVIALFLERDDTVMSPQSYDLLLLWSRRW</sequence>
<dbReference type="EMBL" id="CP136891">
    <property type="protein sequence ID" value="WOK97090.1"/>
    <property type="molecule type" value="Genomic_DNA"/>
</dbReference>
<name>A0AAQ3Q5C8_9LILI</name>
<evidence type="ECO:0008006" key="3">
    <source>
        <dbReference type="Google" id="ProtNLM"/>
    </source>
</evidence>
<evidence type="ECO:0000313" key="2">
    <source>
        <dbReference type="Proteomes" id="UP001327560"/>
    </source>
</evidence>
<evidence type="ECO:0000313" key="1">
    <source>
        <dbReference type="EMBL" id="WOK97090.1"/>
    </source>
</evidence>
<dbReference type="Proteomes" id="UP001327560">
    <property type="component" value="Chromosome 2"/>
</dbReference>
<proteinExistence type="predicted"/>
<dbReference type="AlphaFoldDB" id="A0AAQ3Q5C8"/>
<organism evidence="1 2">
    <name type="scientific">Canna indica</name>
    <name type="common">Indian-shot</name>
    <dbReference type="NCBI Taxonomy" id="4628"/>
    <lineage>
        <taxon>Eukaryota</taxon>
        <taxon>Viridiplantae</taxon>
        <taxon>Streptophyta</taxon>
        <taxon>Embryophyta</taxon>
        <taxon>Tracheophyta</taxon>
        <taxon>Spermatophyta</taxon>
        <taxon>Magnoliopsida</taxon>
        <taxon>Liliopsida</taxon>
        <taxon>Zingiberales</taxon>
        <taxon>Cannaceae</taxon>
        <taxon>Canna</taxon>
    </lineage>
</organism>
<accession>A0AAQ3Q5C8</accession>